<dbReference type="PROSITE" id="PS00138">
    <property type="entry name" value="SUBTILASE_SER"/>
    <property type="match status" value="1"/>
</dbReference>
<evidence type="ECO:0000256" key="6">
    <source>
        <dbReference type="RuleBase" id="RU003355"/>
    </source>
</evidence>
<dbReference type="PANTHER" id="PTHR43806:SF11">
    <property type="entry name" value="CEREVISIN-RELATED"/>
    <property type="match status" value="1"/>
</dbReference>
<feature type="active site" description="Charge relay system" evidence="5">
    <location>
        <position position="240"/>
    </location>
</feature>
<evidence type="ECO:0000313" key="9">
    <source>
        <dbReference type="EMBL" id="KAK3270270.1"/>
    </source>
</evidence>
<dbReference type="PROSITE" id="PS50092">
    <property type="entry name" value="TSP1"/>
    <property type="match status" value="1"/>
</dbReference>
<dbReference type="AlphaFoldDB" id="A0AAE0G311"/>
<dbReference type="EMBL" id="LGRX02010495">
    <property type="protein sequence ID" value="KAK3270270.1"/>
    <property type="molecule type" value="Genomic_DNA"/>
</dbReference>
<name>A0AAE0G311_9CHLO</name>
<accession>A0AAE0G311</accession>
<dbReference type="PROSITE" id="PS00136">
    <property type="entry name" value="SUBTILASE_ASP"/>
    <property type="match status" value="1"/>
</dbReference>
<sequence>MGRHMFLLALLCSALHISSAKRWLLQDGEGNALPPVLNDHKAHKADLRFWDATVDEYCGSDHPMNTWILKLNDSYVKLLEDSCEVWMVEQWENANRSCVDLYGYLELLASKGQGYAAEYLDELGLENILDFCESLKSYWQRNNRTLCQDVHEYLSSVEMLILRVTNTEFIEELRAAFGTKYLNYIERNTAVQADQSEGHLVDTGLWGLDRIDQVAGDPSLLDGYFNPEGTGAGVHVYIIDTGINADHVEFAGRVGNGKNYIDNNDDASDCNGHGTHCAGTALGATYGVAKSATLHGVKVLSCTGSGSTSGVISGVNWVTENRINPAVASISLGGGFSQASNDAINSLYDSGVVVTAAAGNENDDACTHSPASAEKSFTVASSTRADTRSSFSSYGACTNIFAPGSNILSAYIGSSHASRTLSGTSMATPHVAGVMALYLEHHPEAMPHEVWDSLLNVTYPNVISDAQGSTPNKLLSVHVQPCTPSEGEPSTDCQYSGWSAWDSCTSICGAGTQTRTRTITVQRTGCGDCSGMLTEQQACSGLPQCPEKAPVYVVGDAQWALGSYESTTFAPSTIGYAVDCVSEGITEFAEMDSKGGWRYLNLGDDSSIEVSFGDNIFTYFGVSYGRMWVGSNGYLTFGSGDQTHTASPAAHFARKRISMLFADLAPNHGGAVSSAIDGEKIAVRYEGVPFFPNHDSVTMEARVCPGAPLTMEARACPGAPLTMEARACPGTPLTMEARACPGAPLNMGARVCPGAPLTMEARACPGAPLASADSAA</sequence>
<feature type="active site" description="Charge relay system" evidence="5">
    <location>
        <position position="425"/>
    </location>
</feature>
<dbReference type="InterPro" id="IPR023827">
    <property type="entry name" value="Peptidase_S8_Asp-AS"/>
</dbReference>
<evidence type="ECO:0000256" key="1">
    <source>
        <dbReference type="ARBA" id="ARBA00011073"/>
    </source>
</evidence>
<evidence type="ECO:0000256" key="4">
    <source>
        <dbReference type="ARBA" id="ARBA00022825"/>
    </source>
</evidence>
<dbReference type="Proteomes" id="UP001190700">
    <property type="component" value="Unassembled WGS sequence"/>
</dbReference>
<dbReference type="SMART" id="SM00209">
    <property type="entry name" value="TSP1"/>
    <property type="match status" value="1"/>
</dbReference>
<keyword evidence="10" id="KW-1185">Reference proteome</keyword>
<dbReference type="InterPro" id="IPR023828">
    <property type="entry name" value="Peptidase_S8_Ser-AS"/>
</dbReference>
<dbReference type="Pfam" id="PF00090">
    <property type="entry name" value="TSP_1"/>
    <property type="match status" value="1"/>
</dbReference>
<dbReference type="Pfam" id="PF00082">
    <property type="entry name" value="Peptidase_S8"/>
    <property type="match status" value="1"/>
</dbReference>
<evidence type="ECO:0000256" key="2">
    <source>
        <dbReference type="ARBA" id="ARBA00022670"/>
    </source>
</evidence>
<keyword evidence="4 5" id="KW-0720">Serine protease</keyword>
<keyword evidence="7" id="KW-0732">Signal</keyword>
<evidence type="ECO:0000256" key="3">
    <source>
        <dbReference type="ARBA" id="ARBA00022801"/>
    </source>
</evidence>
<organism evidence="9 10">
    <name type="scientific">Cymbomonas tetramitiformis</name>
    <dbReference type="NCBI Taxonomy" id="36881"/>
    <lineage>
        <taxon>Eukaryota</taxon>
        <taxon>Viridiplantae</taxon>
        <taxon>Chlorophyta</taxon>
        <taxon>Pyramimonadophyceae</taxon>
        <taxon>Pyramimonadales</taxon>
        <taxon>Pyramimonadaceae</taxon>
        <taxon>Cymbomonas</taxon>
    </lineage>
</organism>
<dbReference type="PROSITE" id="PS00137">
    <property type="entry name" value="SUBTILASE_HIS"/>
    <property type="match status" value="1"/>
</dbReference>
<evidence type="ECO:0000256" key="7">
    <source>
        <dbReference type="SAM" id="SignalP"/>
    </source>
</evidence>
<dbReference type="PANTHER" id="PTHR43806">
    <property type="entry name" value="PEPTIDASE S8"/>
    <property type="match status" value="1"/>
</dbReference>
<dbReference type="InterPro" id="IPR022398">
    <property type="entry name" value="Peptidase_S8_His-AS"/>
</dbReference>
<dbReference type="SUPFAM" id="SSF52743">
    <property type="entry name" value="Subtilisin-like"/>
    <property type="match status" value="1"/>
</dbReference>
<dbReference type="InterPro" id="IPR000209">
    <property type="entry name" value="Peptidase_S8/S53_dom"/>
</dbReference>
<evidence type="ECO:0000313" key="10">
    <source>
        <dbReference type="Proteomes" id="UP001190700"/>
    </source>
</evidence>
<keyword evidence="3 5" id="KW-0378">Hydrolase</keyword>
<gene>
    <name evidence="9" type="ORF">CYMTET_21319</name>
</gene>
<protein>
    <recommendedName>
        <fullName evidence="8">Peptidase S8/S53 domain-containing protein</fullName>
    </recommendedName>
</protein>
<feature type="domain" description="Peptidase S8/S53" evidence="8">
    <location>
        <begin position="231"/>
        <end position="458"/>
    </location>
</feature>
<keyword evidence="2 5" id="KW-0645">Protease</keyword>
<dbReference type="GO" id="GO:0006508">
    <property type="term" value="P:proteolysis"/>
    <property type="evidence" value="ECO:0007669"/>
    <property type="project" value="UniProtKB-KW"/>
</dbReference>
<reference evidence="9 10" key="1">
    <citation type="journal article" date="2015" name="Genome Biol. Evol.">
        <title>Comparative Genomics of a Bacterivorous Green Alga Reveals Evolutionary Causalities and Consequences of Phago-Mixotrophic Mode of Nutrition.</title>
        <authorList>
            <person name="Burns J.A."/>
            <person name="Paasch A."/>
            <person name="Narechania A."/>
            <person name="Kim E."/>
        </authorList>
    </citation>
    <scope>NUCLEOTIDE SEQUENCE [LARGE SCALE GENOMIC DNA]</scope>
    <source>
        <strain evidence="9 10">PLY_AMNH</strain>
    </source>
</reference>
<dbReference type="Gene3D" id="2.20.100.10">
    <property type="entry name" value="Thrombospondin type-1 (TSP1) repeat"/>
    <property type="match status" value="1"/>
</dbReference>
<comment type="similarity">
    <text evidence="1 5 6">Belongs to the peptidase S8 family.</text>
</comment>
<feature type="signal peptide" evidence="7">
    <location>
        <begin position="1"/>
        <end position="20"/>
    </location>
</feature>
<dbReference type="SUPFAM" id="SSF82895">
    <property type="entry name" value="TSP-1 type 1 repeat"/>
    <property type="match status" value="1"/>
</dbReference>
<dbReference type="InterPro" id="IPR034193">
    <property type="entry name" value="PCSK9_ProteinaseK-like"/>
</dbReference>
<dbReference type="PRINTS" id="PR00723">
    <property type="entry name" value="SUBTILISIN"/>
</dbReference>
<dbReference type="GO" id="GO:0004252">
    <property type="term" value="F:serine-type endopeptidase activity"/>
    <property type="evidence" value="ECO:0007669"/>
    <property type="project" value="UniProtKB-UniRule"/>
</dbReference>
<dbReference type="GO" id="GO:0005615">
    <property type="term" value="C:extracellular space"/>
    <property type="evidence" value="ECO:0007669"/>
    <property type="project" value="TreeGrafter"/>
</dbReference>
<comment type="caution">
    <text evidence="9">The sequence shown here is derived from an EMBL/GenBank/DDBJ whole genome shotgun (WGS) entry which is preliminary data.</text>
</comment>
<evidence type="ECO:0000259" key="8">
    <source>
        <dbReference type="Pfam" id="PF00082"/>
    </source>
</evidence>
<proteinExistence type="inferred from homology"/>
<dbReference type="InterPro" id="IPR050131">
    <property type="entry name" value="Peptidase_S8_subtilisin-like"/>
</dbReference>
<dbReference type="InterPro" id="IPR015500">
    <property type="entry name" value="Peptidase_S8_subtilisin-rel"/>
</dbReference>
<dbReference type="PROSITE" id="PS51892">
    <property type="entry name" value="SUBTILASE"/>
    <property type="match status" value="1"/>
</dbReference>
<dbReference type="InterPro" id="IPR036383">
    <property type="entry name" value="TSP1_rpt_sf"/>
</dbReference>
<evidence type="ECO:0000256" key="5">
    <source>
        <dbReference type="PROSITE-ProRule" id="PRU01240"/>
    </source>
</evidence>
<feature type="chain" id="PRO_5041924082" description="Peptidase S8/S53 domain-containing protein" evidence="7">
    <location>
        <begin position="21"/>
        <end position="776"/>
    </location>
</feature>
<feature type="active site" description="Charge relay system" evidence="5">
    <location>
        <position position="273"/>
    </location>
</feature>
<dbReference type="Gene3D" id="3.40.50.200">
    <property type="entry name" value="Peptidase S8/S53 domain"/>
    <property type="match status" value="1"/>
</dbReference>
<dbReference type="CDD" id="cd04077">
    <property type="entry name" value="Peptidases_S8_PCSK9_ProteinaseK_like"/>
    <property type="match status" value="1"/>
</dbReference>
<dbReference type="FunFam" id="3.40.50.200:FF:000014">
    <property type="entry name" value="Proteinase K"/>
    <property type="match status" value="1"/>
</dbReference>
<dbReference type="InterPro" id="IPR036852">
    <property type="entry name" value="Peptidase_S8/S53_dom_sf"/>
</dbReference>
<dbReference type="InterPro" id="IPR000884">
    <property type="entry name" value="TSP1_rpt"/>
</dbReference>